<dbReference type="Proteomes" id="UP000239898">
    <property type="component" value="Unassembled WGS sequence"/>
</dbReference>
<feature type="region of interest" description="Disordered" evidence="1">
    <location>
        <begin position="126"/>
        <end position="146"/>
    </location>
</feature>
<dbReference type="AlphaFoldDB" id="A0A2S6ZB16"/>
<protein>
    <recommendedName>
        <fullName evidence="5">Classical arabinogalactan protein 4</fullName>
    </recommendedName>
</protein>
<accession>A0A2S6ZB16</accession>
<feature type="compositionally biased region" description="Pro residues" evidence="1">
    <location>
        <begin position="43"/>
        <end position="55"/>
    </location>
</feature>
<evidence type="ECO:0000313" key="4">
    <source>
        <dbReference type="Proteomes" id="UP000239898"/>
    </source>
</evidence>
<dbReference type="EMBL" id="MIGX01000132">
    <property type="protein sequence ID" value="PPT82074.1"/>
    <property type="molecule type" value="Genomic_DNA"/>
</dbReference>
<gene>
    <name evidence="3" type="ORF">XthCFBP4691_17670</name>
</gene>
<sequence length="146" mass="14845">MLLPRLWLLSLCALMPCLAAAQSLDAAPKSPTATRQSTALKPVPAPASAPAPTTSPLPSSLGQRAQPAPIAQQGPSRPAAPAPGNTASSAALPGTPGAVPVPAKVYDRRGQLLPGAVQVGPNRVLDTRNGRYYSTVPSGDGQRIDE</sequence>
<keyword evidence="4" id="KW-1185">Reference proteome</keyword>
<feature type="chain" id="PRO_5015399397" description="Classical arabinogalactan protein 4" evidence="2">
    <location>
        <begin position="22"/>
        <end position="146"/>
    </location>
</feature>
<evidence type="ECO:0000256" key="2">
    <source>
        <dbReference type="SAM" id="SignalP"/>
    </source>
</evidence>
<dbReference type="OrthoDB" id="5988514at2"/>
<proteinExistence type="predicted"/>
<evidence type="ECO:0000256" key="1">
    <source>
        <dbReference type="SAM" id="MobiDB-lite"/>
    </source>
</evidence>
<reference evidence="3 4" key="1">
    <citation type="submission" date="2016-08" db="EMBL/GenBank/DDBJ databases">
        <title>Evolution of the type three secretion system and type three effector repertoires in Xanthomonas.</title>
        <authorList>
            <person name="Merda D."/>
            <person name="Briand M."/>
            <person name="Bosis E."/>
            <person name="Rousseau C."/>
            <person name="Portier P."/>
            <person name="Jacques M.-A."/>
            <person name="Fischer-Le Saux M."/>
        </authorList>
    </citation>
    <scope>NUCLEOTIDE SEQUENCE [LARGE SCALE GENOMIC DNA]</scope>
    <source>
        <strain evidence="3 4">CFBP 4691</strain>
    </source>
</reference>
<comment type="caution">
    <text evidence="3">The sequence shown here is derived from an EMBL/GenBank/DDBJ whole genome shotgun (WGS) entry which is preliminary data.</text>
</comment>
<feature type="region of interest" description="Disordered" evidence="1">
    <location>
        <begin position="25"/>
        <end position="103"/>
    </location>
</feature>
<keyword evidence="2" id="KW-0732">Signal</keyword>
<dbReference type="RefSeq" id="WP_128421603.1">
    <property type="nucleotide sequence ID" value="NZ_CP049017.1"/>
</dbReference>
<organism evidence="3 4">
    <name type="scientific">Xanthomonas theicola</name>
    <dbReference type="NCBI Taxonomy" id="56464"/>
    <lineage>
        <taxon>Bacteria</taxon>
        <taxon>Pseudomonadati</taxon>
        <taxon>Pseudomonadota</taxon>
        <taxon>Gammaproteobacteria</taxon>
        <taxon>Lysobacterales</taxon>
        <taxon>Lysobacteraceae</taxon>
        <taxon>Xanthomonas</taxon>
    </lineage>
</organism>
<evidence type="ECO:0000313" key="3">
    <source>
        <dbReference type="EMBL" id="PPT82074.1"/>
    </source>
</evidence>
<feature type="signal peptide" evidence="2">
    <location>
        <begin position="1"/>
        <end position="21"/>
    </location>
</feature>
<evidence type="ECO:0008006" key="5">
    <source>
        <dbReference type="Google" id="ProtNLM"/>
    </source>
</evidence>
<name>A0A2S6ZB16_9XANT</name>